<dbReference type="EMBL" id="JAKKPZ010000086">
    <property type="protein sequence ID" value="KAI1703197.1"/>
    <property type="molecule type" value="Genomic_DNA"/>
</dbReference>
<evidence type="ECO:0000256" key="1">
    <source>
        <dbReference type="SAM" id="Phobius"/>
    </source>
</evidence>
<keyword evidence="3" id="KW-1185">Reference proteome</keyword>
<protein>
    <submittedName>
        <fullName evidence="2">CRE-CPT-6 protein</fullName>
    </submittedName>
</protein>
<proteinExistence type="predicted"/>
<accession>A0AAD4MQ41</accession>
<comment type="caution">
    <text evidence="2">The sequence shown here is derived from an EMBL/GenBank/DDBJ whole genome shotgun (WGS) entry which is preliminary data.</text>
</comment>
<sequence>MPSKKPKQPPIPLEDRYPNKFTQWRWDFSNTVFNRLYPVKPWLFGVTLAGSFAYYNRASIDSFPTKFLNLANDSDVIRLLKLSGLSFCTAYLPVFLLRNLLLRLFIFRYKGFLKEDPKKVSITTRIWAVSFVCTFIIILFR</sequence>
<keyword evidence="1" id="KW-0472">Membrane</keyword>
<keyword evidence="1" id="KW-0812">Transmembrane</keyword>
<feature type="transmembrane region" description="Helical" evidence="1">
    <location>
        <begin position="122"/>
        <end position="140"/>
    </location>
</feature>
<keyword evidence="1" id="KW-1133">Transmembrane helix</keyword>
<organism evidence="2 3">
    <name type="scientific">Ditylenchus destructor</name>
    <dbReference type="NCBI Taxonomy" id="166010"/>
    <lineage>
        <taxon>Eukaryota</taxon>
        <taxon>Metazoa</taxon>
        <taxon>Ecdysozoa</taxon>
        <taxon>Nematoda</taxon>
        <taxon>Chromadorea</taxon>
        <taxon>Rhabditida</taxon>
        <taxon>Tylenchina</taxon>
        <taxon>Tylenchomorpha</taxon>
        <taxon>Sphaerularioidea</taxon>
        <taxon>Anguinidae</taxon>
        <taxon>Anguininae</taxon>
        <taxon>Ditylenchus</taxon>
    </lineage>
</organism>
<evidence type="ECO:0000313" key="2">
    <source>
        <dbReference type="EMBL" id="KAI1703197.1"/>
    </source>
</evidence>
<dbReference type="AlphaFoldDB" id="A0AAD4MQ41"/>
<gene>
    <name evidence="2" type="ORF">DdX_15030</name>
</gene>
<evidence type="ECO:0000313" key="3">
    <source>
        <dbReference type="Proteomes" id="UP001201812"/>
    </source>
</evidence>
<feature type="transmembrane region" description="Helical" evidence="1">
    <location>
        <begin position="80"/>
        <end position="101"/>
    </location>
</feature>
<reference evidence="2" key="1">
    <citation type="submission" date="2022-01" db="EMBL/GenBank/DDBJ databases">
        <title>Genome Sequence Resource for Two Populations of Ditylenchus destructor, the Migratory Endoparasitic Phytonematode.</title>
        <authorList>
            <person name="Zhang H."/>
            <person name="Lin R."/>
            <person name="Xie B."/>
        </authorList>
    </citation>
    <scope>NUCLEOTIDE SEQUENCE</scope>
    <source>
        <strain evidence="2">BazhouSP</strain>
    </source>
</reference>
<dbReference type="Proteomes" id="UP001201812">
    <property type="component" value="Unassembled WGS sequence"/>
</dbReference>
<name>A0AAD4MQ41_9BILA</name>